<dbReference type="InterPro" id="IPR036236">
    <property type="entry name" value="Znf_C2H2_sf"/>
</dbReference>
<keyword evidence="1" id="KW-0479">Metal-binding</keyword>
<keyword evidence="1" id="KW-0863">Zinc-finger</keyword>
<comment type="caution">
    <text evidence="4">The sequence shown here is derived from an EMBL/GenBank/DDBJ whole genome shotgun (WGS) entry which is preliminary data.</text>
</comment>
<evidence type="ECO:0000313" key="5">
    <source>
        <dbReference type="Proteomes" id="UP000251714"/>
    </source>
</evidence>
<proteinExistence type="predicted"/>
<organism evidence="4 5">
    <name type="scientific">Gibberella intermedia</name>
    <name type="common">Bulb rot disease fungus</name>
    <name type="synonym">Fusarium proliferatum</name>
    <dbReference type="NCBI Taxonomy" id="948311"/>
    <lineage>
        <taxon>Eukaryota</taxon>
        <taxon>Fungi</taxon>
        <taxon>Dikarya</taxon>
        <taxon>Ascomycota</taxon>
        <taxon>Pezizomycotina</taxon>
        <taxon>Sordariomycetes</taxon>
        <taxon>Hypocreomycetidae</taxon>
        <taxon>Hypocreales</taxon>
        <taxon>Nectriaceae</taxon>
        <taxon>Fusarium</taxon>
        <taxon>Fusarium fujikuroi species complex</taxon>
    </lineage>
</organism>
<dbReference type="SUPFAM" id="SSF57667">
    <property type="entry name" value="beta-beta-alpha zinc fingers"/>
    <property type="match status" value="1"/>
</dbReference>
<dbReference type="Proteomes" id="UP000251714">
    <property type="component" value="Unassembled WGS sequence"/>
</dbReference>
<feature type="compositionally biased region" description="Basic residues" evidence="2">
    <location>
        <begin position="309"/>
        <end position="322"/>
    </location>
</feature>
<feature type="region of interest" description="Disordered" evidence="2">
    <location>
        <begin position="309"/>
        <end position="332"/>
    </location>
</feature>
<gene>
    <name evidence="4" type="ORF">FPRO05_03209</name>
</gene>
<sequence length="332" mass="36600">MIPIQPSQCFISAPVLPNDDVVWDNTAPFPNSSPAQPVAFCQDDFYDVQLGSSIPTLRSDEWEAYLNSLAHLRPSASSGSLPANALQEVSSKENSGLGVIGGSPISFIYRGTKGPGRTHNMLQDIIQEAEARPEAGTTLFNGSESNPVLQLSHHSHIQGLNSESLGFQGRHESNQEHLDIGVPETLHSLSTTCRIGYMNETLLAPGDDLVAHHKHSNIAEPTHEDSHQVSLVQHVTDSPGSENHVEAVEDKTSRNTETLAYNSQNQCWDHGCNGRQFSNKGNLVRHQREKLEKDPICCPHCYKTMSRKRSLPGHIRRKHPHMGIRSQFSSTT</sequence>
<keyword evidence="1" id="KW-0862">Zinc</keyword>
<dbReference type="EMBL" id="PKMI01000028">
    <property type="protein sequence ID" value="RBA14417.1"/>
    <property type="molecule type" value="Genomic_DNA"/>
</dbReference>
<dbReference type="Gene3D" id="3.30.160.60">
    <property type="entry name" value="Classic Zinc Finger"/>
    <property type="match status" value="1"/>
</dbReference>
<name>A0A365N0T2_GIBIN</name>
<dbReference type="PROSITE" id="PS50157">
    <property type="entry name" value="ZINC_FINGER_C2H2_2"/>
    <property type="match status" value="1"/>
</dbReference>
<reference evidence="4 5" key="1">
    <citation type="submission" date="2017-12" db="EMBL/GenBank/DDBJ databases">
        <title>Genome sequence of the mycotoxigenic crop pathogen Fusarium proliferatum, strain ITEM 2341 from Date Palm.</title>
        <authorList>
            <person name="Almiman B.F."/>
            <person name="Shittu T.A."/>
            <person name="Muthumeenakshi S."/>
            <person name="Baroncelli R."/>
            <person name="Sreenivasaprasada S."/>
        </authorList>
    </citation>
    <scope>NUCLEOTIDE SEQUENCE [LARGE SCALE GENOMIC DNA]</scope>
    <source>
        <strain evidence="4 5">ITEM 2341</strain>
    </source>
</reference>
<evidence type="ECO:0000256" key="1">
    <source>
        <dbReference type="PROSITE-ProRule" id="PRU00042"/>
    </source>
</evidence>
<evidence type="ECO:0000313" key="4">
    <source>
        <dbReference type="EMBL" id="RBA14417.1"/>
    </source>
</evidence>
<dbReference type="PROSITE" id="PS00028">
    <property type="entry name" value="ZINC_FINGER_C2H2_1"/>
    <property type="match status" value="1"/>
</dbReference>
<evidence type="ECO:0000259" key="3">
    <source>
        <dbReference type="PROSITE" id="PS50157"/>
    </source>
</evidence>
<evidence type="ECO:0000256" key="2">
    <source>
        <dbReference type="SAM" id="MobiDB-lite"/>
    </source>
</evidence>
<protein>
    <recommendedName>
        <fullName evidence="3">C2H2-type domain-containing protein</fullName>
    </recommendedName>
</protein>
<dbReference type="InterPro" id="IPR013087">
    <property type="entry name" value="Znf_C2H2_type"/>
</dbReference>
<dbReference type="AlphaFoldDB" id="A0A365N0T2"/>
<accession>A0A365N0T2</accession>
<feature type="domain" description="C2H2-type" evidence="3">
    <location>
        <begin position="296"/>
        <end position="326"/>
    </location>
</feature>
<dbReference type="GO" id="GO:0008270">
    <property type="term" value="F:zinc ion binding"/>
    <property type="evidence" value="ECO:0007669"/>
    <property type="project" value="UniProtKB-KW"/>
</dbReference>